<dbReference type="PANTHER" id="PTHR46246">
    <property type="entry name" value="GUANOSINE-3',5'-BIS(DIPHOSPHATE) 3'-PYROPHOSPHOHYDROLASE MESH1"/>
    <property type="match status" value="1"/>
</dbReference>
<sequence>MNIETLDRLNRAIQFATNAHEGQYRKNTTIPYITHPFMVGTLLTEAGCASELIMAGYLHDTLEDTAVTENEILENFGEEVLELVKGSSEPNRALSWEERKKHTIKFLLSTATEEMCMVACADKLHNVRSIVLDYAIHHDAIWSRFNRGKEQQAWYYTSLVDVLTKRIPDFPLLAMLEVEVNKLFKKST</sequence>
<organism evidence="2">
    <name type="scientific">Ornithinibacillus sp. 4-3</name>
    <dbReference type="NCBI Taxonomy" id="3231488"/>
    <lineage>
        <taxon>Bacteria</taxon>
        <taxon>Bacillati</taxon>
        <taxon>Bacillota</taxon>
        <taxon>Bacilli</taxon>
        <taxon>Bacillales</taxon>
        <taxon>Bacillaceae</taxon>
        <taxon>Ornithinibacillus</taxon>
    </lineage>
</organism>
<dbReference type="AlphaFoldDB" id="A0AB39HTB2"/>
<accession>A0AB39HTB2</accession>
<dbReference type="Gene3D" id="1.10.3210.10">
    <property type="entry name" value="Hypothetical protein af1432"/>
    <property type="match status" value="1"/>
</dbReference>
<dbReference type="EMBL" id="CP162599">
    <property type="protein sequence ID" value="XDK33013.1"/>
    <property type="molecule type" value="Genomic_DNA"/>
</dbReference>
<dbReference type="RefSeq" id="WP_368653700.1">
    <property type="nucleotide sequence ID" value="NZ_CP162599.1"/>
</dbReference>
<feature type="domain" description="HD/PDEase" evidence="1">
    <location>
        <begin position="28"/>
        <end position="136"/>
    </location>
</feature>
<dbReference type="Pfam" id="PF13328">
    <property type="entry name" value="HD_4"/>
    <property type="match status" value="1"/>
</dbReference>
<protein>
    <submittedName>
        <fullName evidence="2">HD domain-containing protein</fullName>
    </submittedName>
</protein>
<dbReference type="InterPro" id="IPR003607">
    <property type="entry name" value="HD/PDEase_dom"/>
</dbReference>
<evidence type="ECO:0000313" key="2">
    <source>
        <dbReference type="EMBL" id="XDK33013.1"/>
    </source>
</evidence>
<dbReference type="SUPFAM" id="SSF109604">
    <property type="entry name" value="HD-domain/PDEase-like"/>
    <property type="match status" value="1"/>
</dbReference>
<dbReference type="InterPro" id="IPR052194">
    <property type="entry name" value="MESH1"/>
</dbReference>
<dbReference type="GO" id="GO:0008893">
    <property type="term" value="F:guanosine-3',5'-bis(diphosphate) 3'-diphosphatase activity"/>
    <property type="evidence" value="ECO:0007669"/>
    <property type="project" value="TreeGrafter"/>
</dbReference>
<dbReference type="PANTHER" id="PTHR46246:SF1">
    <property type="entry name" value="GUANOSINE-3',5'-BIS(DIPHOSPHATE) 3'-PYROPHOSPHOHYDROLASE MESH1"/>
    <property type="match status" value="1"/>
</dbReference>
<evidence type="ECO:0000259" key="1">
    <source>
        <dbReference type="SMART" id="SM00471"/>
    </source>
</evidence>
<gene>
    <name evidence="2" type="ORF">AB4Y30_01135</name>
</gene>
<proteinExistence type="predicted"/>
<dbReference type="SMART" id="SM00471">
    <property type="entry name" value="HDc"/>
    <property type="match status" value="1"/>
</dbReference>
<name>A0AB39HTB2_9BACI</name>
<reference evidence="2" key="1">
    <citation type="submission" date="2024-07" db="EMBL/GenBank/DDBJ databases">
        <title>Halotolerant mesophilic bacterium Ornithinibacillus sp. 4-3, sp. nov., isolated from soil.</title>
        <authorList>
            <person name="Sidarenka A.V."/>
            <person name="Guliayeva D.E."/>
            <person name="Leanovich S.I."/>
            <person name="Hileuskaya K.S."/>
            <person name="Akhremchuk A.E."/>
            <person name="Sikolenko M.A."/>
            <person name="Valentovich L.N."/>
        </authorList>
    </citation>
    <scope>NUCLEOTIDE SEQUENCE</scope>
    <source>
        <strain evidence="2">4-3</strain>
    </source>
</reference>